<protein>
    <submittedName>
        <fullName evidence="4">Cupin -type</fullName>
    </submittedName>
</protein>
<dbReference type="Proteomes" id="UP000554235">
    <property type="component" value="Unassembled WGS sequence"/>
</dbReference>
<dbReference type="GO" id="GO:0046872">
    <property type="term" value="F:metal ion binding"/>
    <property type="evidence" value="ECO:0007669"/>
    <property type="project" value="UniProtKB-KW"/>
</dbReference>
<dbReference type="InterPro" id="IPR014710">
    <property type="entry name" value="RmlC-like_jellyroll"/>
</dbReference>
<dbReference type="InterPro" id="IPR011051">
    <property type="entry name" value="RmlC_Cupin_sf"/>
</dbReference>
<dbReference type="InterPro" id="IPR013096">
    <property type="entry name" value="Cupin_2"/>
</dbReference>
<feature type="domain" description="Cupin type-2" evidence="3">
    <location>
        <begin position="55"/>
        <end position="119"/>
    </location>
</feature>
<dbReference type="SUPFAM" id="SSF51182">
    <property type="entry name" value="RmlC-like cupins"/>
    <property type="match status" value="1"/>
</dbReference>
<keyword evidence="5" id="KW-1185">Reference proteome</keyword>
<dbReference type="AlphaFoldDB" id="A0A8H4LPH0"/>
<organism evidence="4 5">
    <name type="scientific">Fusarium albosuccineum</name>
    <dbReference type="NCBI Taxonomy" id="1237068"/>
    <lineage>
        <taxon>Eukaryota</taxon>
        <taxon>Fungi</taxon>
        <taxon>Dikarya</taxon>
        <taxon>Ascomycota</taxon>
        <taxon>Pezizomycotina</taxon>
        <taxon>Sordariomycetes</taxon>
        <taxon>Hypocreomycetidae</taxon>
        <taxon>Hypocreales</taxon>
        <taxon>Nectriaceae</taxon>
        <taxon>Fusarium</taxon>
        <taxon>Fusarium decemcellulare species complex</taxon>
    </lineage>
</organism>
<evidence type="ECO:0000313" key="5">
    <source>
        <dbReference type="Proteomes" id="UP000554235"/>
    </source>
</evidence>
<feature type="compositionally biased region" description="Polar residues" evidence="2">
    <location>
        <begin position="16"/>
        <end position="25"/>
    </location>
</feature>
<evidence type="ECO:0000256" key="2">
    <source>
        <dbReference type="SAM" id="MobiDB-lite"/>
    </source>
</evidence>
<dbReference type="PANTHER" id="PTHR35848:SF6">
    <property type="entry name" value="CUPIN TYPE-2 DOMAIN-CONTAINING PROTEIN"/>
    <property type="match status" value="1"/>
</dbReference>
<dbReference type="Pfam" id="PF07883">
    <property type="entry name" value="Cupin_2"/>
    <property type="match status" value="1"/>
</dbReference>
<evidence type="ECO:0000256" key="1">
    <source>
        <dbReference type="ARBA" id="ARBA00022723"/>
    </source>
</evidence>
<dbReference type="PANTHER" id="PTHR35848">
    <property type="entry name" value="OXALATE-BINDING PROTEIN"/>
    <property type="match status" value="1"/>
</dbReference>
<keyword evidence="1" id="KW-0479">Metal-binding</keyword>
<reference evidence="4 5" key="1">
    <citation type="submission" date="2020-01" db="EMBL/GenBank/DDBJ databases">
        <title>Identification and distribution of gene clusters putatively required for synthesis of sphingolipid metabolism inhibitors in phylogenetically diverse species of the filamentous fungus Fusarium.</title>
        <authorList>
            <person name="Kim H.-S."/>
            <person name="Busman M."/>
            <person name="Brown D.W."/>
            <person name="Divon H."/>
            <person name="Uhlig S."/>
            <person name="Proctor R.H."/>
        </authorList>
    </citation>
    <scope>NUCLEOTIDE SEQUENCE [LARGE SCALE GENOMIC DNA]</scope>
    <source>
        <strain evidence="4 5">NRRL 20459</strain>
    </source>
</reference>
<dbReference type="OrthoDB" id="445803at2759"/>
<proteinExistence type="predicted"/>
<evidence type="ECO:0000313" key="4">
    <source>
        <dbReference type="EMBL" id="KAF4471984.1"/>
    </source>
</evidence>
<sequence>MSSTPNKPLILDTRSHTVSPPSSFAESGRGNATWHTLLSAPGTATTSLTGGIAVCPPTGTLALHRHKQAEVYYILDGSGEVEVEGERYKVSKDMLVWVPGDAEHGVFCGEGEQLRWLYMFPEGSFEQVIYRFTHELKDLAGGLKAKL</sequence>
<gene>
    <name evidence="4" type="ORF">FALBO_1089</name>
</gene>
<feature type="region of interest" description="Disordered" evidence="2">
    <location>
        <begin position="1"/>
        <end position="29"/>
    </location>
</feature>
<name>A0A8H4LPH0_9HYPO</name>
<dbReference type="Gene3D" id="2.60.120.10">
    <property type="entry name" value="Jelly Rolls"/>
    <property type="match status" value="1"/>
</dbReference>
<dbReference type="EMBL" id="JAADYS010000139">
    <property type="protein sequence ID" value="KAF4471984.1"/>
    <property type="molecule type" value="Genomic_DNA"/>
</dbReference>
<evidence type="ECO:0000259" key="3">
    <source>
        <dbReference type="Pfam" id="PF07883"/>
    </source>
</evidence>
<comment type="caution">
    <text evidence="4">The sequence shown here is derived from an EMBL/GenBank/DDBJ whole genome shotgun (WGS) entry which is preliminary data.</text>
</comment>
<accession>A0A8H4LPH0</accession>
<dbReference type="InterPro" id="IPR051610">
    <property type="entry name" value="GPI/OXD"/>
</dbReference>